<dbReference type="GO" id="GO:0000010">
    <property type="term" value="F:heptaprenyl diphosphate synthase activity"/>
    <property type="evidence" value="ECO:0007669"/>
    <property type="project" value="UniProtKB-EC"/>
</dbReference>
<keyword evidence="3 11" id="KW-0808">Transferase</keyword>
<evidence type="ECO:0000313" key="12">
    <source>
        <dbReference type="EMBL" id="GEN45158.1"/>
    </source>
</evidence>
<dbReference type="InterPro" id="IPR000092">
    <property type="entry name" value="Polyprenyl_synt"/>
</dbReference>
<dbReference type="EC" id="2.5.1.30" evidence="9"/>
<keyword evidence="4" id="KW-0479">Metal-binding</keyword>
<dbReference type="GO" id="GO:0046872">
    <property type="term" value="F:metal ion binding"/>
    <property type="evidence" value="ECO:0007669"/>
    <property type="project" value="UniProtKB-KW"/>
</dbReference>
<dbReference type="InterPro" id="IPR033749">
    <property type="entry name" value="Polyprenyl_synt_CS"/>
</dbReference>
<evidence type="ECO:0000256" key="6">
    <source>
        <dbReference type="ARBA" id="ARBA00050780"/>
    </source>
</evidence>
<dbReference type="Proteomes" id="UP000321440">
    <property type="component" value="Unassembled WGS sequence"/>
</dbReference>
<evidence type="ECO:0000256" key="5">
    <source>
        <dbReference type="ARBA" id="ARBA00022842"/>
    </source>
</evidence>
<evidence type="ECO:0000313" key="13">
    <source>
        <dbReference type="Proteomes" id="UP000321440"/>
    </source>
</evidence>
<sequence>MKLATTIKYMNDDITEIENKMKQITGKEHSMISTASNHLLQAGGKRIRPIFVLLSSQFGQSDTKQAINVAVALELIHMASLVHDDVIDFADTRRGHPTVNYKWDNLTAMYTGDFLFARTLELVKGQNEQQIHDVLSDTIHQVCIGEIEQLRDKYDIDQSLFNYFRRIKRKTALLIATSTRLGAIAANSEPEVVERLGLYGYYIGMSYQIIDDILDFTSNEKDLGKPVGSDLLNGNLTLPTILAFNDKTIYNHVEQFFNNPKDITKAELAIKQIRESNAIEESFQYSQTYLRKALQQLDDLPNTKPKRTLQKIAGYLGKRKF</sequence>
<comment type="cofactor">
    <cofactor evidence="1">
        <name>Mg(2+)</name>
        <dbReference type="ChEBI" id="CHEBI:18420"/>
    </cofactor>
</comment>
<dbReference type="SUPFAM" id="SSF48576">
    <property type="entry name" value="Terpenoid synthases"/>
    <property type="match status" value="1"/>
</dbReference>
<keyword evidence="5" id="KW-0460">Magnesium</keyword>
<evidence type="ECO:0000256" key="9">
    <source>
        <dbReference type="ARBA" id="ARBA00066444"/>
    </source>
</evidence>
<dbReference type="PANTHER" id="PTHR12001">
    <property type="entry name" value="GERANYLGERANYL PYROPHOSPHATE SYNTHASE"/>
    <property type="match status" value="1"/>
</dbReference>
<evidence type="ECO:0000256" key="4">
    <source>
        <dbReference type="ARBA" id="ARBA00022723"/>
    </source>
</evidence>
<dbReference type="EMBL" id="BJYA01000003">
    <property type="protein sequence ID" value="GEN45158.1"/>
    <property type="molecule type" value="Genomic_DNA"/>
</dbReference>
<dbReference type="AlphaFoldDB" id="A0A511W489"/>
<evidence type="ECO:0000256" key="1">
    <source>
        <dbReference type="ARBA" id="ARBA00001946"/>
    </source>
</evidence>
<protein>
    <recommendedName>
        <fullName evidence="10">Heptaprenyl diphosphate synthase component 2</fullName>
        <ecNumber evidence="9">2.5.1.30</ecNumber>
    </recommendedName>
</protein>
<evidence type="ECO:0000256" key="11">
    <source>
        <dbReference type="RuleBase" id="RU004466"/>
    </source>
</evidence>
<dbReference type="InterPro" id="IPR008949">
    <property type="entry name" value="Isoprenoid_synthase_dom_sf"/>
</dbReference>
<dbReference type="PANTHER" id="PTHR12001:SF69">
    <property type="entry name" value="ALL TRANS-POLYPRENYL-DIPHOSPHATE SYNTHASE PDSS1"/>
    <property type="match status" value="1"/>
</dbReference>
<proteinExistence type="inferred from homology"/>
<organism evidence="12 13">
    <name type="scientific">Alkalibacillus haloalkaliphilus</name>
    <dbReference type="NCBI Taxonomy" id="94136"/>
    <lineage>
        <taxon>Bacteria</taxon>
        <taxon>Bacillati</taxon>
        <taxon>Bacillota</taxon>
        <taxon>Bacilli</taxon>
        <taxon>Bacillales</taxon>
        <taxon>Bacillaceae</taxon>
        <taxon>Alkalibacillus</taxon>
    </lineage>
</organism>
<comment type="subunit">
    <text evidence="8">Heterodimer of component I and II.</text>
</comment>
<evidence type="ECO:0000256" key="8">
    <source>
        <dbReference type="ARBA" id="ARBA00065985"/>
    </source>
</evidence>
<name>A0A511W489_9BACI</name>
<comment type="similarity">
    <text evidence="2 11">Belongs to the FPP/GGPP synthase family.</text>
</comment>
<gene>
    <name evidence="12" type="primary">hepT</name>
    <name evidence="12" type="ORF">AHA02nite_09340</name>
</gene>
<dbReference type="OrthoDB" id="9805316at2"/>
<dbReference type="PROSITE" id="PS00723">
    <property type="entry name" value="POLYPRENYL_SYNTHASE_1"/>
    <property type="match status" value="1"/>
</dbReference>
<dbReference type="GO" id="GO:0008299">
    <property type="term" value="P:isoprenoid biosynthetic process"/>
    <property type="evidence" value="ECO:0007669"/>
    <property type="project" value="InterPro"/>
</dbReference>
<comment type="catalytic activity">
    <reaction evidence="6">
        <text>4 isopentenyl diphosphate + (2E,6E)-farnesyl diphosphate = all-trans-heptaprenyl diphosphate + 4 diphosphate</text>
        <dbReference type="Rhea" id="RHEA:27794"/>
        <dbReference type="ChEBI" id="CHEBI:33019"/>
        <dbReference type="ChEBI" id="CHEBI:58206"/>
        <dbReference type="ChEBI" id="CHEBI:128769"/>
        <dbReference type="ChEBI" id="CHEBI:175763"/>
        <dbReference type="EC" id="2.5.1.30"/>
    </reaction>
</comment>
<reference evidence="12 13" key="1">
    <citation type="submission" date="2019-07" db="EMBL/GenBank/DDBJ databases">
        <title>Whole genome shotgun sequence of Alkalibacillus haloalkaliphilus NBRC 103110.</title>
        <authorList>
            <person name="Hosoyama A."/>
            <person name="Uohara A."/>
            <person name="Ohji S."/>
            <person name="Ichikawa N."/>
        </authorList>
    </citation>
    <scope>NUCLEOTIDE SEQUENCE [LARGE SCALE GENOMIC DNA]</scope>
    <source>
        <strain evidence="12 13">NBRC 103110</strain>
    </source>
</reference>
<dbReference type="SFLD" id="SFLDS00005">
    <property type="entry name" value="Isoprenoid_Synthase_Type_I"/>
    <property type="match status" value="1"/>
</dbReference>
<dbReference type="RefSeq" id="WP_146814853.1">
    <property type="nucleotide sequence ID" value="NZ_BJYA01000003.1"/>
</dbReference>
<dbReference type="Gene3D" id="1.10.600.10">
    <property type="entry name" value="Farnesyl Diphosphate Synthase"/>
    <property type="match status" value="1"/>
</dbReference>
<accession>A0A511W489</accession>
<evidence type="ECO:0000256" key="10">
    <source>
        <dbReference type="ARBA" id="ARBA00070472"/>
    </source>
</evidence>
<evidence type="ECO:0000256" key="7">
    <source>
        <dbReference type="ARBA" id="ARBA00055604"/>
    </source>
</evidence>
<comment type="function">
    <text evidence="7">Supplies heptaprenyl diphosphate, the precursor for the side chain of the isoprenoid quinone menaquinone-7 (MQ-7).</text>
</comment>
<evidence type="ECO:0000256" key="2">
    <source>
        <dbReference type="ARBA" id="ARBA00006706"/>
    </source>
</evidence>
<evidence type="ECO:0000256" key="3">
    <source>
        <dbReference type="ARBA" id="ARBA00022679"/>
    </source>
</evidence>
<dbReference type="CDD" id="cd00685">
    <property type="entry name" value="Trans_IPPS_HT"/>
    <property type="match status" value="1"/>
</dbReference>
<dbReference type="PROSITE" id="PS00444">
    <property type="entry name" value="POLYPRENYL_SYNTHASE_2"/>
    <property type="match status" value="1"/>
</dbReference>
<keyword evidence="13" id="KW-1185">Reference proteome</keyword>
<dbReference type="FunFam" id="1.10.600.10:FF:000014">
    <property type="entry name" value="Heptaprenyl diphosphate synthase component II"/>
    <property type="match status" value="1"/>
</dbReference>
<comment type="caution">
    <text evidence="12">The sequence shown here is derived from an EMBL/GenBank/DDBJ whole genome shotgun (WGS) entry which is preliminary data.</text>
</comment>
<dbReference type="Pfam" id="PF00348">
    <property type="entry name" value="polyprenyl_synt"/>
    <property type="match status" value="1"/>
</dbReference>